<dbReference type="Proteomes" id="UP000235914">
    <property type="component" value="Unassembled WGS sequence"/>
</dbReference>
<comment type="subcellular location">
    <subcellularLocation>
        <location evidence="1">Cell membrane</location>
        <topology evidence="1">Multi-pass membrane protein</topology>
    </subcellularLocation>
    <subcellularLocation>
        <location evidence="8">Membrane</location>
        <topology evidence="8">Multi-pass membrane protein</topology>
    </subcellularLocation>
</comment>
<feature type="transmembrane region" description="Helical" evidence="9">
    <location>
        <begin position="12"/>
        <end position="36"/>
    </location>
</feature>
<evidence type="ECO:0000256" key="9">
    <source>
        <dbReference type="SAM" id="Phobius"/>
    </source>
</evidence>
<protein>
    <submittedName>
        <fullName evidence="11">MotA/TolQ/ExbB proton channel family protein</fullName>
    </submittedName>
</protein>
<evidence type="ECO:0000256" key="1">
    <source>
        <dbReference type="ARBA" id="ARBA00004651"/>
    </source>
</evidence>
<dbReference type="InterPro" id="IPR050790">
    <property type="entry name" value="ExbB/TolQ_transport"/>
</dbReference>
<accession>A0AAP8T8T9</accession>
<keyword evidence="5 8" id="KW-0653">Protein transport</keyword>
<organism evidence="11 12">
    <name type="scientific">Akkermansia muciniphila</name>
    <dbReference type="NCBI Taxonomy" id="239935"/>
    <lineage>
        <taxon>Bacteria</taxon>
        <taxon>Pseudomonadati</taxon>
        <taxon>Verrucomicrobiota</taxon>
        <taxon>Verrucomicrobiia</taxon>
        <taxon>Verrucomicrobiales</taxon>
        <taxon>Akkermansiaceae</taxon>
        <taxon>Akkermansia</taxon>
    </lineage>
</organism>
<sequence>MMMNLIKDCITFFQAGGVFMYPLAACSVLLIAAVIYRMFNMKKSLICPVVLTRAVEQYTRGAVERTELERIAADSDSVEGRLVLDALNSPLEDEASLKEMIQVKAREEFVTLQAGLPLLDMIVMIAPMFGILGTASGLVQIFSVFGMDESHGMIAQGIAQALNTTIAGLAIATPAVIAHVYYSRKLERISASMEVLLTELVSFRCHHSQR</sequence>
<dbReference type="AlphaFoldDB" id="A0AAP8T8T9"/>
<name>A0AAP8T8T9_9BACT</name>
<dbReference type="Pfam" id="PF01618">
    <property type="entry name" value="MotA_ExbB"/>
    <property type="match status" value="1"/>
</dbReference>
<evidence type="ECO:0000256" key="4">
    <source>
        <dbReference type="ARBA" id="ARBA00022692"/>
    </source>
</evidence>
<evidence type="ECO:0000256" key="3">
    <source>
        <dbReference type="ARBA" id="ARBA00022475"/>
    </source>
</evidence>
<keyword evidence="3" id="KW-1003">Cell membrane</keyword>
<feature type="domain" description="MotA/TolQ/ExbB proton channel" evidence="10">
    <location>
        <begin position="76"/>
        <end position="194"/>
    </location>
</feature>
<comment type="caution">
    <text evidence="11">The sequence shown here is derived from an EMBL/GenBank/DDBJ whole genome shotgun (WGS) entry which is preliminary data.</text>
</comment>
<comment type="similarity">
    <text evidence="8">Belongs to the exbB/tolQ family.</text>
</comment>
<evidence type="ECO:0000313" key="11">
    <source>
        <dbReference type="EMBL" id="PNC54641.1"/>
    </source>
</evidence>
<dbReference type="GO" id="GO:0017038">
    <property type="term" value="P:protein import"/>
    <property type="evidence" value="ECO:0007669"/>
    <property type="project" value="TreeGrafter"/>
</dbReference>
<evidence type="ECO:0000259" key="10">
    <source>
        <dbReference type="Pfam" id="PF01618"/>
    </source>
</evidence>
<evidence type="ECO:0000256" key="8">
    <source>
        <dbReference type="RuleBase" id="RU004057"/>
    </source>
</evidence>
<keyword evidence="7 9" id="KW-0472">Membrane</keyword>
<evidence type="ECO:0000256" key="2">
    <source>
        <dbReference type="ARBA" id="ARBA00022448"/>
    </source>
</evidence>
<evidence type="ECO:0000256" key="7">
    <source>
        <dbReference type="ARBA" id="ARBA00023136"/>
    </source>
</evidence>
<dbReference type="EMBL" id="PJKN01000005">
    <property type="protein sequence ID" value="PNC54641.1"/>
    <property type="molecule type" value="Genomic_DNA"/>
</dbReference>
<dbReference type="GO" id="GO:0005886">
    <property type="term" value="C:plasma membrane"/>
    <property type="evidence" value="ECO:0007669"/>
    <property type="project" value="UniProtKB-SubCell"/>
</dbReference>
<dbReference type="PANTHER" id="PTHR30625:SF15">
    <property type="entry name" value="BIOPOLYMER TRANSPORT PROTEIN EXBB"/>
    <property type="match status" value="1"/>
</dbReference>
<keyword evidence="4 9" id="KW-0812">Transmembrane</keyword>
<dbReference type="RefSeq" id="WP_022198258.1">
    <property type="nucleotide sequence ID" value="NZ_BAABSF010000001.1"/>
</dbReference>
<keyword evidence="2 8" id="KW-0813">Transport</keyword>
<dbReference type="InterPro" id="IPR002898">
    <property type="entry name" value="MotA_ExbB_proton_chnl"/>
</dbReference>
<keyword evidence="6 9" id="KW-1133">Transmembrane helix</keyword>
<dbReference type="PANTHER" id="PTHR30625">
    <property type="entry name" value="PROTEIN TOLQ"/>
    <property type="match status" value="1"/>
</dbReference>
<gene>
    <name evidence="11" type="ORF">CXU09_08835</name>
</gene>
<proteinExistence type="inferred from homology"/>
<evidence type="ECO:0000313" key="12">
    <source>
        <dbReference type="Proteomes" id="UP000235914"/>
    </source>
</evidence>
<evidence type="ECO:0000256" key="6">
    <source>
        <dbReference type="ARBA" id="ARBA00022989"/>
    </source>
</evidence>
<evidence type="ECO:0000256" key="5">
    <source>
        <dbReference type="ARBA" id="ARBA00022927"/>
    </source>
</evidence>
<feature type="transmembrane region" description="Helical" evidence="9">
    <location>
        <begin position="122"/>
        <end position="145"/>
    </location>
</feature>
<feature type="transmembrane region" description="Helical" evidence="9">
    <location>
        <begin position="157"/>
        <end position="182"/>
    </location>
</feature>
<reference evidence="11 12" key="1">
    <citation type="journal article" date="2017" name="BMC Genomics">
        <title>Genome sequencing of 39 Akkermansia muciniphila isolates reveals its population structure, genomic and functional diverisity, and global distribution in mammalian gut microbiotas.</title>
        <authorList>
            <person name="Guo X."/>
            <person name="Li S."/>
            <person name="Zhang J."/>
            <person name="Wu F."/>
            <person name="Li X."/>
            <person name="Wu D."/>
            <person name="Zhang M."/>
            <person name="Ou Z."/>
            <person name="Jie Z."/>
            <person name="Yan Q."/>
            <person name="Li P."/>
            <person name="Yi J."/>
            <person name="Peng Y."/>
        </authorList>
    </citation>
    <scope>NUCLEOTIDE SEQUENCE [LARGE SCALE GENOMIC DNA]</scope>
    <source>
        <strain evidence="11 12">GP43</strain>
    </source>
</reference>